<dbReference type="AlphaFoldDB" id="A0A9P5XYC2"/>
<dbReference type="EMBL" id="MU150326">
    <property type="protein sequence ID" value="KAF9458983.1"/>
    <property type="molecule type" value="Genomic_DNA"/>
</dbReference>
<evidence type="ECO:0000313" key="3">
    <source>
        <dbReference type="EMBL" id="KAF9458983.1"/>
    </source>
</evidence>
<dbReference type="InterPro" id="IPR050983">
    <property type="entry name" value="GST_Omega/HSP26"/>
</dbReference>
<dbReference type="Gene3D" id="3.40.30.10">
    <property type="entry name" value="Glutaredoxin"/>
    <property type="match status" value="1"/>
</dbReference>
<dbReference type="InterPro" id="IPR036249">
    <property type="entry name" value="Thioredoxin-like_sf"/>
</dbReference>
<dbReference type="PROSITE" id="PS50405">
    <property type="entry name" value="GST_CTER"/>
    <property type="match status" value="1"/>
</dbReference>
<accession>A0A9P5XYC2</accession>
<dbReference type="PANTHER" id="PTHR43968:SF6">
    <property type="entry name" value="GLUTATHIONE S-TRANSFERASE OMEGA"/>
    <property type="match status" value="1"/>
</dbReference>
<evidence type="ECO:0000313" key="4">
    <source>
        <dbReference type="Proteomes" id="UP000807353"/>
    </source>
</evidence>
<feature type="domain" description="GST N-terminal" evidence="1">
    <location>
        <begin position="3"/>
        <end position="86"/>
    </location>
</feature>
<dbReference type="PANTHER" id="PTHR43968">
    <property type="match status" value="1"/>
</dbReference>
<dbReference type="SUPFAM" id="SSF52833">
    <property type="entry name" value="Thioredoxin-like"/>
    <property type="match status" value="1"/>
</dbReference>
<dbReference type="Proteomes" id="UP000807353">
    <property type="component" value="Unassembled WGS sequence"/>
</dbReference>
<proteinExistence type="predicted"/>
<dbReference type="CDD" id="cd00570">
    <property type="entry name" value="GST_N_family"/>
    <property type="match status" value="1"/>
</dbReference>
<gene>
    <name evidence="3" type="ORF">BDZ94DRAFT_1066207</name>
</gene>
<organism evidence="3 4">
    <name type="scientific">Collybia nuda</name>
    <dbReference type="NCBI Taxonomy" id="64659"/>
    <lineage>
        <taxon>Eukaryota</taxon>
        <taxon>Fungi</taxon>
        <taxon>Dikarya</taxon>
        <taxon>Basidiomycota</taxon>
        <taxon>Agaricomycotina</taxon>
        <taxon>Agaricomycetes</taxon>
        <taxon>Agaricomycetidae</taxon>
        <taxon>Agaricales</taxon>
        <taxon>Tricholomatineae</taxon>
        <taxon>Clitocybaceae</taxon>
        <taxon>Collybia</taxon>
    </lineage>
</organism>
<sequence>MSAPYTIVGTPFSTFTRAISLGMKHKGLPYNQISTPPLTSIAFDYHPFGFLPTLVIHEIDGKRVDLKLRESHAILRYIDRVAPEPKLEIKSGEGGALVEEKMWEFVSLVAFFGFPIVEGGVVKPRVKALDEGKLSDTQVRAQIQEGVAKLSEFLALMASLMAPEGFAFGEKLTWADFFLYPLLSDLSMVPEWKEIVPARIYSWFDRMAEVEAVKATAAGTLSVGARP</sequence>
<dbReference type="GO" id="GO:0005737">
    <property type="term" value="C:cytoplasm"/>
    <property type="evidence" value="ECO:0007669"/>
    <property type="project" value="TreeGrafter"/>
</dbReference>
<comment type="caution">
    <text evidence="3">The sequence shown here is derived from an EMBL/GenBank/DDBJ whole genome shotgun (WGS) entry which is preliminary data.</text>
</comment>
<protein>
    <recommendedName>
        <fullName evidence="5">Glutathione S-transferase</fullName>
    </recommendedName>
</protein>
<dbReference type="InterPro" id="IPR010987">
    <property type="entry name" value="Glutathione-S-Trfase_C-like"/>
</dbReference>
<dbReference type="InterPro" id="IPR004045">
    <property type="entry name" value="Glutathione_S-Trfase_N"/>
</dbReference>
<dbReference type="OrthoDB" id="249703at2759"/>
<dbReference type="Pfam" id="PF13409">
    <property type="entry name" value="GST_N_2"/>
    <property type="match status" value="1"/>
</dbReference>
<evidence type="ECO:0000259" key="2">
    <source>
        <dbReference type="PROSITE" id="PS50405"/>
    </source>
</evidence>
<dbReference type="PROSITE" id="PS50404">
    <property type="entry name" value="GST_NTER"/>
    <property type="match status" value="1"/>
</dbReference>
<dbReference type="Gene3D" id="1.20.1050.10">
    <property type="match status" value="1"/>
</dbReference>
<reference evidence="3" key="1">
    <citation type="submission" date="2020-11" db="EMBL/GenBank/DDBJ databases">
        <authorList>
            <consortium name="DOE Joint Genome Institute"/>
            <person name="Ahrendt S."/>
            <person name="Riley R."/>
            <person name="Andreopoulos W."/>
            <person name="Labutti K."/>
            <person name="Pangilinan J."/>
            <person name="Ruiz-Duenas F.J."/>
            <person name="Barrasa J.M."/>
            <person name="Sanchez-Garcia M."/>
            <person name="Camarero S."/>
            <person name="Miyauchi S."/>
            <person name="Serrano A."/>
            <person name="Linde D."/>
            <person name="Babiker R."/>
            <person name="Drula E."/>
            <person name="Ayuso-Fernandez I."/>
            <person name="Pacheco R."/>
            <person name="Padilla G."/>
            <person name="Ferreira P."/>
            <person name="Barriuso J."/>
            <person name="Kellner H."/>
            <person name="Castanera R."/>
            <person name="Alfaro M."/>
            <person name="Ramirez L."/>
            <person name="Pisabarro A.G."/>
            <person name="Kuo A."/>
            <person name="Tritt A."/>
            <person name="Lipzen A."/>
            <person name="He G."/>
            <person name="Yan M."/>
            <person name="Ng V."/>
            <person name="Cullen D."/>
            <person name="Martin F."/>
            <person name="Rosso M.-N."/>
            <person name="Henrissat B."/>
            <person name="Hibbett D."/>
            <person name="Martinez A.T."/>
            <person name="Grigoriev I.V."/>
        </authorList>
    </citation>
    <scope>NUCLEOTIDE SEQUENCE</scope>
    <source>
        <strain evidence="3">CBS 247.69</strain>
    </source>
</reference>
<evidence type="ECO:0008006" key="5">
    <source>
        <dbReference type="Google" id="ProtNLM"/>
    </source>
</evidence>
<dbReference type="SUPFAM" id="SSF47616">
    <property type="entry name" value="GST C-terminal domain-like"/>
    <property type="match status" value="1"/>
</dbReference>
<dbReference type="CDD" id="cd00299">
    <property type="entry name" value="GST_C_family"/>
    <property type="match status" value="1"/>
</dbReference>
<dbReference type="Pfam" id="PF13410">
    <property type="entry name" value="GST_C_2"/>
    <property type="match status" value="1"/>
</dbReference>
<keyword evidence="4" id="KW-1185">Reference proteome</keyword>
<dbReference type="InterPro" id="IPR036282">
    <property type="entry name" value="Glutathione-S-Trfase_C_sf"/>
</dbReference>
<feature type="domain" description="GST C-terminal" evidence="2">
    <location>
        <begin position="84"/>
        <end position="227"/>
    </location>
</feature>
<evidence type="ECO:0000259" key="1">
    <source>
        <dbReference type="PROSITE" id="PS50404"/>
    </source>
</evidence>
<name>A0A9P5XYC2_9AGAR</name>